<dbReference type="PANTHER" id="PTHR15454">
    <property type="entry name" value="NISCHARIN RELATED"/>
    <property type="match status" value="1"/>
</dbReference>
<dbReference type="InterPro" id="IPR032675">
    <property type="entry name" value="LRR_dom_sf"/>
</dbReference>
<keyword evidence="2" id="KW-0677">Repeat</keyword>
<evidence type="ECO:0000313" key="6">
    <source>
        <dbReference type="Proteomes" id="UP000284657"/>
    </source>
</evidence>
<comment type="caution">
    <text evidence="4">The sequence shown here is derived from an EMBL/GenBank/DDBJ whole genome shotgun (WGS) entry which is preliminary data.</text>
</comment>
<evidence type="ECO:0000256" key="1">
    <source>
        <dbReference type="ARBA" id="ARBA00022614"/>
    </source>
</evidence>
<dbReference type="Proteomes" id="UP000277300">
    <property type="component" value="Unassembled WGS sequence"/>
</dbReference>
<organism evidence="4 5">
    <name type="scientific">Phytophthora kernoviae</name>
    <dbReference type="NCBI Taxonomy" id="325452"/>
    <lineage>
        <taxon>Eukaryota</taxon>
        <taxon>Sar</taxon>
        <taxon>Stramenopiles</taxon>
        <taxon>Oomycota</taxon>
        <taxon>Peronosporomycetes</taxon>
        <taxon>Peronosporales</taxon>
        <taxon>Peronosporaceae</taxon>
        <taxon>Phytophthora</taxon>
    </lineage>
</organism>
<protein>
    <submittedName>
        <fullName evidence="4">Uncharacterized protein</fullName>
    </submittedName>
</protein>
<evidence type="ECO:0000313" key="5">
    <source>
        <dbReference type="Proteomes" id="UP000277300"/>
    </source>
</evidence>
<dbReference type="Gene3D" id="3.80.10.10">
    <property type="entry name" value="Ribonuclease Inhibitor"/>
    <property type="match status" value="1"/>
</dbReference>
<proteinExistence type="predicted"/>
<dbReference type="EMBL" id="MBAD02001284">
    <property type="protein sequence ID" value="RLN56215.1"/>
    <property type="molecule type" value="Genomic_DNA"/>
</dbReference>
<dbReference type="Proteomes" id="UP000284657">
    <property type="component" value="Unassembled WGS sequence"/>
</dbReference>
<dbReference type="PANTHER" id="PTHR15454:SF56">
    <property type="entry name" value="PROTEIN PHOSPHATASE 1 REGULATORY SUBUNIT 7-RELATED"/>
    <property type="match status" value="1"/>
</dbReference>
<dbReference type="SUPFAM" id="SSF52075">
    <property type="entry name" value="Outer arm dynein light chain 1"/>
    <property type="match status" value="1"/>
</dbReference>
<evidence type="ECO:0000313" key="4">
    <source>
        <dbReference type="EMBL" id="RLN64545.1"/>
    </source>
</evidence>
<keyword evidence="1" id="KW-0433">Leucine-rich repeat</keyword>
<dbReference type="Pfam" id="PF13855">
    <property type="entry name" value="LRR_8"/>
    <property type="match status" value="1"/>
</dbReference>
<dbReference type="EMBL" id="MBDO02000071">
    <property type="protein sequence ID" value="RLN64545.1"/>
    <property type="molecule type" value="Genomic_DNA"/>
</dbReference>
<dbReference type="GO" id="GO:0005737">
    <property type="term" value="C:cytoplasm"/>
    <property type="evidence" value="ECO:0007669"/>
    <property type="project" value="TreeGrafter"/>
</dbReference>
<name>A0A3F2RUN1_9STRA</name>
<dbReference type="InterPro" id="IPR001611">
    <property type="entry name" value="Leu-rich_rpt"/>
</dbReference>
<reference evidence="5 6" key="1">
    <citation type="submission" date="2018-07" db="EMBL/GenBank/DDBJ databases">
        <title>Genome sequencing of oomycete isolates from Chile give support for New Zealand origin for Phytophthora kernoviae and make available the first Nothophytophthora sp. genome.</title>
        <authorList>
            <person name="Studholme D.J."/>
            <person name="Sanfuentes E."/>
            <person name="Panda P."/>
            <person name="Hill R."/>
            <person name="Sambles C."/>
            <person name="Grant M."/>
            <person name="Williams N.M."/>
            <person name="Mcdougal R.L."/>
        </authorList>
    </citation>
    <scope>NUCLEOTIDE SEQUENCE [LARGE SCALE GENOMIC DNA]</scope>
    <source>
        <strain evidence="4">Chile6</strain>
        <strain evidence="3">Chile7</strain>
    </source>
</reference>
<sequence length="220" mass="24250">MEAPPPAPDDDDVGLARGPIVISQVNCGLDFIDDLVNDDERDELVEQINLHGNNIQTMDGLESFTGLVELCLSSNYIEEIVSHALQPLVHLRVLDLSANSISSTLGFPQLPQLEELSMAHNWLCLEGLVRPVKFPKLRYMDLRGNEIAEFNDRLSHLRLQAADGGQANPICDLGDYQHVIIKVKDDQDVFLVDVVNLANHLKCSIVSFADILDVAEVGAT</sequence>
<gene>
    <name evidence="3" type="ORF">BBJ29_007106</name>
    <name evidence="4" type="ORF">BBP00_00003417</name>
</gene>
<evidence type="ECO:0000313" key="3">
    <source>
        <dbReference type="EMBL" id="RLN56215.1"/>
    </source>
</evidence>
<accession>A0A3F2RUN1</accession>
<dbReference type="AlphaFoldDB" id="A0A3F2RUN1"/>
<dbReference type="PROSITE" id="PS51450">
    <property type="entry name" value="LRR"/>
    <property type="match status" value="1"/>
</dbReference>
<dbReference type="OrthoDB" id="7451790at2759"/>
<evidence type="ECO:0000256" key="2">
    <source>
        <dbReference type="ARBA" id="ARBA00022737"/>
    </source>
</evidence>